<dbReference type="Pfam" id="PF07940">
    <property type="entry name" value="Hepar_II_III_C"/>
    <property type="match status" value="1"/>
</dbReference>
<dbReference type="EMBL" id="FOXQ01000010">
    <property type="protein sequence ID" value="SFQ38282.1"/>
    <property type="molecule type" value="Genomic_DNA"/>
</dbReference>
<dbReference type="InterPro" id="IPR012480">
    <property type="entry name" value="Hepar_II_III_C"/>
</dbReference>
<evidence type="ECO:0000256" key="1">
    <source>
        <dbReference type="ARBA" id="ARBA00004196"/>
    </source>
</evidence>
<dbReference type="SUPFAM" id="SSF48230">
    <property type="entry name" value="Chondroitin AC/alginate lyase"/>
    <property type="match status" value="1"/>
</dbReference>
<dbReference type="Proteomes" id="UP000199031">
    <property type="component" value="Unassembled WGS sequence"/>
</dbReference>
<name>A0A1I5Y210_9BACT</name>
<dbReference type="STRING" id="1465490.SAMN05444277_110101"/>
<protein>
    <submittedName>
        <fullName evidence="4">Heparinase II/III-like protein</fullName>
    </submittedName>
</protein>
<comment type="subcellular location">
    <subcellularLocation>
        <location evidence="1">Cell envelope</location>
    </subcellularLocation>
</comment>
<evidence type="ECO:0000259" key="3">
    <source>
        <dbReference type="Pfam" id="PF16332"/>
    </source>
</evidence>
<sequence length="892" mass="100478">MIKTKALKEMITCNTIKLTYIKRCLLYIFICFSVKGLSQPVTAANFSADYPVIHPQFRQWPSPALNNVADCVSPTLLWPNNKKATGYDIRLSQDASFAADKTISKQNIQWTMYTPHRALNEGTWYWQYRQHDGKWSDVLAFRITGASNKNFSPPVEKMYAAIPAAHPRVLIDKSGQKTFSAQNKNTADAKMIIEEAAKLVKLAPPPETDAKSKLKGKSKAENDKIALVASSRASNKIYNAVHLFCKAYILTGDQKYAKKAIEWAMSVSGWDPNGLSLLSDFGDARCMLSMALALDTFYDQLTPSQKKILTDAIHIRADRFYHSWINNIDAKVLSNHVWQYIFHYFFQTAIAVYGETPDAANWINYAYELWLARAPVLGGDDGAWCEGASYFRLNMETLLDVPMIIKQYTGYDFIANKKWYELNPYWMAYSFPPGSSTDGFGDDVEKIYSPGTEYLAYADALSKLTGNKLAAWYAGEIERMGKNNTKTEERVNGVTSYKKSADDKLKLSDADMLRWFRMRYLYGVKRPDPIDVSTLSAAQKFPGTGVADMHSAITNRQNDVMVSMRSSPYGSYGHLLGDQNTFNVLVGGDRLFYMSGHKVAMQDPHRLGWYKATQGHNGILIDNKGQPFNSEAYGYLPRFIDGKNLGYVVGDASQAYSSQAEKEQTGLTKFRRHLLFLYPDILIVYDELEADHAAKWSWLIHSPYQIKIDAGKHAFYCNSEKVSANTSLFTTQNLQWNITDTFAVQAVNWLGREDEDGNLIEYKNDQWHLTAATTTNVDKIRFLAVMKINQHGEVNAAPVSYQLNSKGELIIDNWVIKAELDAAKPALLEAFNNDKRIAFTSGGDELKMGNETFNGKINGSSKLAEWIDGKYVFSEAGDVMPDAVKNIPVEKH</sequence>
<evidence type="ECO:0000259" key="2">
    <source>
        <dbReference type="Pfam" id="PF07940"/>
    </source>
</evidence>
<dbReference type="Gene3D" id="1.50.10.100">
    <property type="entry name" value="Chondroitin AC/alginate lyase"/>
    <property type="match status" value="1"/>
</dbReference>
<dbReference type="AlphaFoldDB" id="A0A1I5Y210"/>
<dbReference type="Pfam" id="PF16332">
    <property type="entry name" value="DUF4962"/>
    <property type="match status" value="1"/>
</dbReference>
<dbReference type="Gene3D" id="2.60.40.10">
    <property type="entry name" value="Immunoglobulins"/>
    <property type="match status" value="1"/>
</dbReference>
<feature type="domain" description="Heparinase II N-terminal" evidence="3">
    <location>
        <begin position="54"/>
        <end position="488"/>
    </location>
</feature>
<gene>
    <name evidence="4" type="ORF">SAMN05444277_110101</name>
</gene>
<dbReference type="InterPro" id="IPR013783">
    <property type="entry name" value="Ig-like_fold"/>
</dbReference>
<proteinExistence type="predicted"/>
<dbReference type="GO" id="GO:0016829">
    <property type="term" value="F:lyase activity"/>
    <property type="evidence" value="ECO:0007669"/>
    <property type="project" value="InterPro"/>
</dbReference>
<dbReference type="InterPro" id="IPR032518">
    <property type="entry name" value="HepII_N"/>
</dbReference>
<accession>A0A1I5Y210</accession>
<reference evidence="4 5" key="1">
    <citation type="submission" date="2016-10" db="EMBL/GenBank/DDBJ databases">
        <authorList>
            <person name="de Groot N.N."/>
        </authorList>
    </citation>
    <scope>NUCLEOTIDE SEQUENCE [LARGE SCALE GENOMIC DNA]</scope>
    <source>
        <strain evidence="4 5">DSM 28286</strain>
    </source>
</reference>
<dbReference type="InterPro" id="IPR008929">
    <property type="entry name" value="Chondroitin_lyas"/>
</dbReference>
<dbReference type="Gene3D" id="2.70.98.70">
    <property type="match status" value="1"/>
</dbReference>
<organism evidence="4 5">
    <name type="scientific">Parafilimonas terrae</name>
    <dbReference type="NCBI Taxonomy" id="1465490"/>
    <lineage>
        <taxon>Bacteria</taxon>
        <taxon>Pseudomonadati</taxon>
        <taxon>Bacteroidota</taxon>
        <taxon>Chitinophagia</taxon>
        <taxon>Chitinophagales</taxon>
        <taxon>Chitinophagaceae</taxon>
        <taxon>Parafilimonas</taxon>
    </lineage>
</organism>
<feature type="domain" description="Heparinase II/III-like C-terminal" evidence="2">
    <location>
        <begin position="539"/>
        <end position="741"/>
    </location>
</feature>
<keyword evidence="5" id="KW-1185">Reference proteome</keyword>
<evidence type="ECO:0000313" key="5">
    <source>
        <dbReference type="Proteomes" id="UP000199031"/>
    </source>
</evidence>
<evidence type="ECO:0000313" key="4">
    <source>
        <dbReference type="EMBL" id="SFQ38282.1"/>
    </source>
</evidence>
<dbReference type="GO" id="GO:0030313">
    <property type="term" value="C:cell envelope"/>
    <property type="evidence" value="ECO:0007669"/>
    <property type="project" value="UniProtKB-SubCell"/>
</dbReference>